<dbReference type="SMART" id="SM00861">
    <property type="entry name" value="Transket_pyr"/>
    <property type="match status" value="1"/>
</dbReference>
<keyword evidence="6 11" id="KW-0460">Magnesium</keyword>
<dbReference type="GO" id="GO:0000287">
    <property type="term" value="F:magnesium ion binding"/>
    <property type="evidence" value="ECO:0007669"/>
    <property type="project" value="UniProtKB-UniRule"/>
</dbReference>
<dbReference type="InterPro" id="IPR049557">
    <property type="entry name" value="Transketolase_CS"/>
</dbReference>
<dbReference type="EMBL" id="DTMZ01000057">
    <property type="protein sequence ID" value="HGD12963.1"/>
    <property type="molecule type" value="Genomic_DNA"/>
</dbReference>
<comment type="pathway">
    <text evidence="1 11">Metabolic intermediate biosynthesis; 1-deoxy-D-xylulose 5-phosphate biosynthesis; 1-deoxy-D-xylulose 5-phosphate from D-glyceraldehyde 3-phosphate and pyruvate: step 1/1.</text>
</comment>
<evidence type="ECO:0000259" key="12">
    <source>
        <dbReference type="SMART" id="SM00861"/>
    </source>
</evidence>
<evidence type="ECO:0000256" key="1">
    <source>
        <dbReference type="ARBA" id="ARBA00004980"/>
    </source>
</evidence>
<evidence type="ECO:0000256" key="5">
    <source>
        <dbReference type="ARBA" id="ARBA00022723"/>
    </source>
</evidence>
<feature type="binding site" evidence="11">
    <location>
        <position position="172"/>
    </location>
    <ligand>
        <name>Mg(2+)</name>
        <dbReference type="ChEBI" id="CHEBI:18420"/>
    </ligand>
</feature>
<dbReference type="Pfam" id="PF13292">
    <property type="entry name" value="DXP_synthase_N"/>
    <property type="match status" value="1"/>
</dbReference>
<keyword evidence="8 11" id="KW-0786">Thiamine pyrophosphate</keyword>
<evidence type="ECO:0000256" key="8">
    <source>
        <dbReference type="ARBA" id="ARBA00023052"/>
    </source>
</evidence>
<comment type="cofactor">
    <cofactor evidence="11">
        <name>thiamine diphosphate</name>
        <dbReference type="ChEBI" id="CHEBI:58937"/>
    </cofactor>
    <text evidence="11">Binds 1 thiamine pyrophosphate per subunit.</text>
</comment>
<dbReference type="GO" id="GO:0030976">
    <property type="term" value="F:thiamine pyrophosphate binding"/>
    <property type="evidence" value="ECO:0007669"/>
    <property type="project" value="UniProtKB-UniRule"/>
</dbReference>
<evidence type="ECO:0000256" key="2">
    <source>
        <dbReference type="ARBA" id="ARBA00011081"/>
    </source>
</evidence>
<evidence type="ECO:0000313" key="13">
    <source>
        <dbReference type="EMBL" id="HGD12963.1"/>
    </source>
</evidence>
<dbReference type="PROSITE" id="PS00801">
    <property type="entry name" value="TRANSKETOLASE_1"/>
    <property type="match status" value="1"/>
</dbReference>
<keyword evidence="9 11" id="KW-0414">Isoprene biosynthesis</keyword>
<dbReference type="InterPro" id="IPR033248">
    <property type="entry name" value="Transketolase_C"/>
</dbReference>
<gene>
    <name evidence="11 13" type="primary">dxs</name>
    <name evidence="13" type="ORF">ENX16_02645</name>
</gene>
<dbReference type="InterPro" id="IPR029061">
    <property type="entry name" value="THDP-binding"/>
</dbReference>
<protein>
    <recommendedName>
        <fullName evidence="11">1-deoxy-D-xylulose-5-phosphate synthase</fullName>
        <ecNumber evidence="11">2.2.1.7</ecNumber>
    </recommendedName>
    <alternativeName>
        <fullName evidence="11">1-deoxyxylulose-5-phosphate synthase</fullName>
        <shortName evidence="11">DXP synthase</shortName>
        <shortName evidence="11">DXPS</shortName>
    </alternativeName>
</protein>
<keyword evidence="5 11" id="KW-0479">Metal-binding</keyword>
<dbReference type="UniPathway" id="UPA00064">
    <property type="reaction ID" value="UER00091"/>
</dbReference>
<accession>A0A7V3UZK0</accession>
<comment type="catalytic activity">
    <reaction evidence="11">
        <text>D-glyceraldehyde 3-phosphate + pyruvate + H(+) = 1-deoxy-D-xylulose 5-phosphate + CO2</text>
        <dbReference type="Rhea" id="RHEA:12605"/>
        <dbReference type="ChEBI" id="CHEBI:15361"/>
        <dbReference type="ChEBI" id="CHEBI:15378"/>
        <dbReference type="ChEBI" id="CHEBI:16526"/>
        <dbReference type="ChEBI" id="CHEBI:57792"/>
        <dbReference type="ChEBI" id="CHEBI:59776"/>
        <dbReference type="EC" id="2.2.1.7"/>
    </reaction>
</comment>
<dbReference type="SUPFAM" id="SSF52518">
    <property type="entry name" value="Thiamin diphosphate-binding fold (THDP-binding)"/>
    <property type="match status" value="2"/>
</dbReference>
<dbReference type="SUPFAM" id="SSF52922">
    <property type="entry name" value="TK C-terminal domain-like"/>
    <property type="match status" value="1"/>
</dbReference>
<dbReference type="GO" id="GO:0016114">
    <property type="term" value="P:terpenoid biosynthetic process"/>
    <property type="evidence" value="ECO:0007669"/>
    <property type="project" value="UniProtKB-UniRule"/>
</dbReference>
<reference evidence="13" key="1">
    <citation type="journal article" date="2020" name="mSystems">
        <title>Genome- and Community-Level Interaction Insights into Carbon Utilization and Element Cycling Functions of Hydrothermarchaeota in Hydrothermal Sediment.</title>
        <authorList>
            <person name="Zhou Z."/>
            <person name="Liu Y."/>
            <person name="Xu W."/>
            <person name="Pan J."/>
            <person name="Luo Z.H."/>
            <person name="Li M."/>
        </authorList>
    </citation>
    <scope>NUCLEOTIDE SEQUENCE [LARGE SCALE GENOMIC DNA]</scope>
    <source>
        <strain evidence="13">SpSt-914</strain>
    </source>
</reference>
<comment type="function">
    <text evidence="10 11">Catalyzes the acyloin condensation reaction between C atoms 2 and 3 of pyruvate and glyceraldehyde 3-phosphate to yield 1-deoxy-D-xylulose-5-phosphate (DXP).</text>
</comment>
<evidence type="ECO:0000256" key="7">
    <source>
        <dbReference type="ARBA" id="ARBA00022977"/>
    </source>
</evidence>
<dbReference type="Pfam" id="PF02780">
    <property type="entry name" value="Transketolase_C"/>
    <property type="match status" value="1"/>
</dbReference>
<comment type="subunit">
    <text evidence="3 11">Homodimer.</text>
</comment>
<dbReference type="InterPro" id="IPR009014">
    <property type="entry name" value="Transketo_C/PFOR_II"/>
</dbReference>
<dbReference type="InterPro" id="IPR005477">
    <property type="entry name" value="Dxylulose-5-P_synthase"/>
</dbReference>
<evidence type="ECO:0000256" key="9">
    <source>
        <dbReference type="ARBA" id="ARBA00023229"/>
    </source>
</evidence>
<dbReference type="EC" id="2.2.1.7" evidence="11"/>
<evidence type="ECO:0000256" key="10">
    <source>
        <dbReference type="ARBA" id="ARBA00055605"/>
    </source>
</evidence>
<evidence type="ECO:0000256" key="3">
    <source>
        <dbReference type="ARBA" id="ARBA00011738"/>
    </source>
</evidence>
<feature type="binding site" evidence="11">
    <location>
        <position position="71"/>
    </location>
    <ligand>
        <name>thiamine diphosphate</name>
        <dbReference type="ChEBI" id="CHEBI:58937"/>
    </ligand>
</feature>
<dbReference type="NCBIfam" id="TIGR00204">
    <property type="entry name" value="dxs"/>
    <property type="match status" value="1"/>
</dbReference>
<organism evidence="13">
    <name type="scientific">candidate division WOR-3 bacterium</name>
    <dbReference type="NCBI Taxonomy" id="2052148"/>
    <lineage>
        <taxon>Bacteria</taxon>
        <taxon>Bacteria division WOR-3</taxon>
    </lineage>
</organism>
<evidence type="ECO:0000256" key="4">
    <source>
        <dbReference type="ARBA" id="ARBA00022679"/>
    </source>
</evidence>
<feature type="binding site" evidence="11">
    <location>
        <position position="284"/>
    </location>
    <ligand>
        <name>thiamine diphosphate</name>
        <dbReference type="ChEBI" id="CHEBI:58937"/>
    </ligand>
</feature>
<proteinExistence type="inferred from homology"/>
<dbReference type="CDD" id="cd02007">
    <property type="entry name" value="TPP_DXS"/>
    <property type="match status" value="1"/>
</dbReference>
<dbReference type="GO" id="GO:0009228">
    <property type="term" value="P:thiamine biosynthetic process"/>
    <property type="evidence" value="ECO:0007669"/>
    <property type="project" value="UniProtKB-UniRule"/>
</dbReference>
<keyword evidence="7 11" id="KW-0784">Thiamine biosynthesis</keyword>
<sequence length="621" mass="68676">MLEKINSPLDLRKLSINDLKVIATEIRDLIIKTTSQTGGHVAPNLGVVELTLVLHYIFNTPVDRIIWDVGHQCYAHKIITGRRDKFNTLRQYRGIAGFPKRAESEYDVFDTGHSGNSISAALGMAVGDRLLKTKKRTIAVIGDGSIVTGMALEAMNHAGALQQDMIVVLNDNEMSIARSTGAIASYLNRVITGRMYNRFKDDTWALLGYLPGDLSEKARKAARKLEEGLKNLVVPSILFEELGFRYIGPVNGHDFNELIETFHRVIQLSGPILVHVVTQKGFGFAPAREHPEKFHGIGPFDIKTGESLSKSSKTFTEHFGNKIVELAEKDSRIVTITAGMCLGTGLTKFRERFPERFFDVGIAEQHAVTFAAGLAQSGLKPILAIYSTFLLRALDQILQDVCLQKLPVIFAVDRAGLVGEDGPTHHGVYDLSYLTMLPGMNVLAPRDEIDLVRMLDFAVNYDQGPVAIRYPRGGTSLDLPIKGRMPISLGRGEILRTGRDGAVLSVGSTVIFSLQAAEILAKEGINVTVADARSVKPVDVELIQYLAEVRHRLITVEENTLYGGFGNTVSLIIQQHKIKNCELYRIGIEDRFIEHGPREQLLRDCGLTPDRLAITLKEFLK</sequence>
<dbReference type="GO" id="GO:0005829">
    <property type="term" value="C:cytosol"/>
    <property type="evidence" value="ECO:0007669"/>
    <property type="project" value="TreeGrafter"/>
</dbReference>
<keyword evidence="4 11" id="KW-0808">Transferase</keyword>
<dbReference type="PANTHER" id="PTHR43322">
    <property type="entry name" value="1-D-DEOXYXYLULOSE 5-PHOSPHATE SYNTHASE-RELATED"/>
    <property type="match status" value="1"/>
</dbReference>
<dbReference type="PANTHER" id="PTHR43322:SF5">
    <property type="entry name" value="1-DEOXY-D-XYLULOSE-5-PHOSPHATE SYNTHASE, CHLOROPLASTIC"/>
    <property type="match status" value="1"/>
</dbReference>
<evidence type="ECO:0000256" key="6">
    <source>
        <dbReference type="ARBA" id="ARBA00022842"/>
    </source>
</evidence>
<comment type="caution">
    <text evidence="13">The sequence shown here is derived from an EMBL/GenBank/DDBJ whole genome shotgun (WGS) entry which is preliminary data.</text>
</comment>
<comment type="similarity">
    <text evidence="2 11">Belongs to the transketolase family. DXPS subfamily.</text>
</comment>
<feature type="binding site" evidence="11">
    <location>
        <begin position="144"/>
        <end position="145"/>
    </location>
    <ligand>
        <name>thiamine diphosphate</name>
        <dbReference type="ChEBI" id="CHEBI:58937"/>
    </ligand>
</feature>
<dbReference type="AlphaFoldDB" id="A0A7V3UZK0"/>
<name>A0A7V3UZK0_UNCW3</name>
<dbReference type="InterPro" id="IPR005475">
    <property type="entry name" value="Transketolase-like_Pyr-bd"/>
</dbReference>
<dbReference type="GO" id="GO:0019288">
    <property type="term" value="P:isopentenyl diphosphate biosynthetic process, methylerythritol 4-phosphate pathway"/>
    <property type="evidence" value="ECO:0007669"/>
    <property type="project" value="TreeGrafter"/>
</dbReference>
<dbReference type="CDD" id="cd07033">
    <property type="entry name" value="TPP_PYR_DXS_TK_like"/>
    <property type="match status" value="1"/>
</dbReference>
<evidence type="ECO:0000256" key="11">
    <source>
        <dbReference type="HAMAP-Rule" id="MF_00315"/>
    </source>
</evidence>
<dbReference type="Gene3D" id="3.40.50.920">
    <property type="match status" value="1"/>
</dbReference>
<dbReference type="HAMAP" id="MF_00315">
    <property type="entry name" value="DXP_synth"/>
    <property type="match status" value="1"/>
</dbReference>
<dbReference type="GO" id="GO:0008661">
    <property type="term" value="F:1-deoxy-D-xylulose-5-phosphate synthase activity"/>
    <property type="evidence" value="ECO:0007669"/>
    <property type="project" value="UniProtKB-UniRule"/>
</dbReference>
<dbReference type="Pfam" id="PF02779">
    <property type="entry name" value="Transket_pyr"/>
    <property type="match status" value="1"/>
</dbReference>
<dbReference type="Gene3D" id="3.40.50.970">
    <property type="match status" value="2"/>
</dbReference>
<comment type="cofactor">
    <cofactor evidence="11">
        <name>Mg(2+)</name>
        <dbReference type="ChEBI" id="CHEBI:18420"/>
    </cofactor>
    <text evidence="11">Binds 1 Mg(2+) ion per subunit.</text>
</comment>
<feature type="binding site" evidence="11">
    <location>
        <position position="172"/>
    </location>
    <ligand>
        <name>thiamine diphosphate</name>
        <dbReference type="ChEBI" id="CHEBI:58937"/>
    </ligand>
</feature>
<dbReference type="FunFam" id="3.40.50.970:FF:000005">
    <property type="entry name" value="1-deoxy-D-xylulose-5-phosphate synthase"/>
    <property type="match status" value="1"/>
</dbReference>
<dbReference type="NCBIfam" id="NF003933">
    <property type="entry name" value="PRK05444.2-2"/>
    <property type="match status" value="1"/>
</dbReference>
<feature type="domain" description="Transketolase-like pyrimidine-binding" evidence="12">
    <location>
        <begin position="313"/>
        <end position="477"/>
    </location>
</feature>
<feature type="binding site" evidence="11">
    <location>
        <position position="364"/>
    </location>
    <ligand>
        <name>thiamine diphosphate</name>
        <dbReference type="ChEBI" id="CHEBI:58937"/>
    </ligand>
</feature>
<dbReference type="FunFam" id="3.40.50.920:FF:000002">
    <property type="entry name" value="1-deoxy-D-xylulose-5-phosphate synthase"/>
    <property type="match status" value="1"/>
</dbReference>
<feature type="binding site" evidence="11">
    <location>
        <begin position="112"/>
        <end position="114"/>
    </location>
    <ligand>
        <name>thiamine diphosphate</name>
        <dbReference type="ChEBI" id="CHEBI:58937"/>
    </ligand>
</feature>
<feature type="binding site" evidence="11">
    <location>
        <position position="143"/>
    </location>
    <ligand>
        <name>Mg(2+)</name>
        <dbReference type="ChEBI" id="CHEBI:18420"/>
    </ligand>
</feature>